<dbReference type="Proteomes" id="UP000002402">
    <property type="component" value="Chromosome"/>
</dbReference>
<dbReference type="InterPro" id="IPR033806">
    <property type="entry name" value="CDI_toxin_Bp1026b-like"/>
</dbReference>
<evidence type="ECO:0000259" key="2">
    <source>
        <dbReference type="Pfam" id="PF18451"/>
    </source>
</evidence>
<evidence type="ECO:0000313" key="3">
    <source>
        <dbReference type="EMBL" id="ABF91469.1"/>
    </source>
</evidence>
<dbReference type="eggNOG" id="COG3210">
    <property type="taxonomic scope" value="Bacteria"/>
</dbReference>
<sequence>MHSGRAVHCCTPRRKARYVRGHSRRSAWGWTMAAESLGKWVSLWGTLLLASGCATLTPLSGHGVALGQGARVSHAGTLSSSAGNTYLVASSAAASTDEDEEARLRRRRPGRASMGTAVIAASPADMAVLAVETGMLEVDAFEKLLVLAGLGDTDVLPPRVNPFTPEEADRLLALLVETPVTLGNFPPRMAVGHLLREVLEGGEVSRAELLRRVARFQGVAVLRPDGYLAWVRNGRTQQRVAEVAWKDGAFRAHGFELGRFYGSQGGIFRLLDAQFRELNEGAYAEVYDDADVVSRTLDGAEDAFVELYHALGHLFTYPTDSILALRHLPAGVAALIASSPEYWERFRYMTAGEQMKAVAKLSTTLLIAGGSANGVTRTLTSAMGGAEAMVPILSLSAQGALAIQRVAVPVGKMATVVGAGVGTIVVLSQAAGSGGGPKLKGSLTGRKTTPGPHDKDPANIKSIQRENESAEILAENGYHVEQNPAPKPNGKEPDYRINGEYADCYAPNGRRVRNMWDYVRESKVESGQADRIVMNLEDTPVPVAEVREQFLKYPIQGLKEVLGIKDGKVSLIYP</sequence>
<keyword evidence="4" id="KW-1185">Reference proteome</keyword>
<dbReference type="EMBL" id="CP000113">
    <property type="protein sequence ID" value="ABF91469.1"/>
    <property type="molecule type" value="Genomic_DNA"/>
</dbReference>
<dbReference type="Gene3D" id="3.40.1350.120">
    <property type="match status" value="1"/>
</dbReference>
<evidence type="ECO:0000313" key="4">
    <source>
        <dbReference type="Proteomes" id="UP000002402"/>
    </source>
</evidence>
<gene>
    <name evidence="3" type="ordered locus">MXAN_1899</name>
</gene>
<evidence type="ECO:0000256" key="1">
    <source>
        <dbReference type="SAM" id="MobiDB-lite"/>
    </source>
</evidence>
<dbReference type="HOGENOM" id="CLU_474731_0_0_7"/>
<name>Q1DB29_MYXXD</name>
<dbReference type="CDD" id="cd13442">
    <property type="entry name" value="CDI_toxin_Bp1026b-like"/>
    <property type="match status" value="1"/>
</dbReference>
<dbReference type="InterPro" id="IPR040559">
    <property type="entry name" value="CdiA_C"/>
</dbReference>
<reference evidence="3 4" key="1">
    <citation type="journal article" date="2006" name="Proc. Natl. Acad. Sci. U.S.A.">
        <title>Evolution of sensory complexity recorded in a myxobacterial genome.</title>
        <authorList>
            <person name="Goldman B.S."/>
            <person name="Nierman W.C."/>
            <person name="Kaiser D."/>
            <person name="Slater S.C."/>
            <person name="Durkin A.S."/>
            <person name="Eisen J.A."/>
            <person name="Ronning C.M."/>
            <person name="Barbazuk W.B."/>
            <person name="Blanchard M."/>
            <person name="Field C."/>
            <person name="Halling C."/>
            <person name="Hinkle G."/>
            <person name="Iartchuk O."/>
            <person name="Kim H.S."/>
            <person name="Mackenzie C."/>
            <person name="Madupu R."/>
            <person name="Miller N."/>
            <person name="Shvartsbeyn A."/>
            <person name="Sullivan S.A."/>
            <person name="Vaudin M."/>
            <person name="Wiegand R."/>
            <person name="Kaplan H.B."/>
        </authorList>
    </citation>
    <scope>NUCLEOTIDE SEQUENCE [LARGE SCALE GENOMIC DNA]</scope>
    <source>
        <strain evidence="4">DK1622</strain>
    </source>
</reference>
<proteinExistence type="predicted"/>
<dbReference type="OrthoDB" id="4235956at2"/>
<dbReference type="Pfam" id="PF18451">
    <property type="entry name" value="CdiA_C"/>
    <property type="match status" value="1"/>
</dbReference>
<dbReference type="AlphaFoldDB" id="Q1DB29"/>
<protein>
    <recommendedName>
        <fullName evidence="2">tRNA nuclease CdiA C-terminal domain-containing protein</fullName>
    </recommendedName>
</protein>
<dbReference type="STRING" id="246197.MXAN_1899"/>
<dbReference type="KEGG" id="mxa:MXAN_1899"/>
<dbReference type="EnsemblBacteria" id="ABF91469">
    <property type="protein sequence ID" value="ABF91469"/>
    <property type="gene ID" value="MXAN_1899"/>
</dbReference>
<dbReference type="GO" id="GO:0004549">
    <property type="term" value="F:tRNA-specific ribonuclease activity"/>
    <property type="evidence" value="ECO:0007669"/>
    <property type="project" value="InterPro"/>
</dbReference>
<organism evidence="3 4">
    <name type="scientific">Myxococcus xanthus (strain DK1622)</name>
    <dbReference type="NCBI Taxonomy" id="246197"/>
    <lineage>
        <taxon>Bacteria</taxon>
        <taxon>Pseudomonadati</taxon>
        <taxon>Myxococcota</taxon>
        <taxon>Myxococcia</taxon>
        <taxon>Myxococcales</taxon>
        <taxon>Cystobacterineae</taxon>
        <taxon>Myxococcaceae</taxon>
        <taxon>Myxococcus</taxon>
    </lineage>
</organism>
<accession>Q1DB29</accession>
<feature type="domain" description="tRNA nuclease CdiA C-terminal" evidence="2">
    <location>
        <begin position="491"/>
        <end position="569"/>
    </location>
</feature>
<feature type="region of interest" description="Disordered" evidence="1">
    <location>
        <begin position="432"/>
        <end position="458"/>
    </location>
</feature>